<evidence type="ECO:0000256" key="22">
    <source>
        <dbReference type="ARBA" id="ARBA00049990"/>
    </source>
</evidence>
<evidence type="ECO:0000256" key="13">
    <source>
        <dbReference type="ARBA" id="ARBA00022932"/>
    </source>
</evidence>
<dbReference type="GO" id="GO:0003677">
    <property type="term" value="F:DNA binding"/>
    <property type="evidence" value="ECO:0007669"/>
    <property type="project" value="UniProtKB-KW"/>
</dbReference>
<reference evidence="24 25" key="1">
    <citation type="journal article" date="2016" name="Antonie Van Leeuwenhoek">
        <title>Bacillus depressus sp. nov., isolated from soil of a sunflower field.</title>
        <authorList>
            <person name="Wei X."/>
            <person name="Xin D."/>
            <person name="Xin Y."/>
            <person name="Zhang H."/>
            <person name="Wang T."/>
            <person name="Zhang J."/>
        </authorList>
    </citation>
    <scope>NUCLEOTIDE SEQUENCE [LARGE SCALE GENOMIC DNA]</scope>
    <source>
        <strain evidence="24 25">BZ1</strain>
    </source>
</reference>
<evidence type="ECO:0000256" key="20">
    <source>
        <dbReference type="ARBA" id="ARBA00034003"/>
    </source>
</evidence>
<dbReference type="InterPro" id="IPR012340">
    <property type="entry name" value="NA-bd_OB-fold"/>
</dbReference>
<keyword evidence="17" id="KW-0464">Manganese</keyword>
<evidence type="ECO:0000256" key="19">
    <source>
        <dbReference type="ARBA" id="ARBA00029943"/>
    </source>
</evidence>
<dbReference type="InterPro" id="IPR014145">
    <property type="entry name" value="LigD_pol_dom"/>
</dbReference>
<dbReference type="InterPro" id="IPR014143">
    <property type="entry name" value="NHEJ_ligase_prk"/>
</dbReference>
<evidence type="ECO:0000256" key="21">
    <source>
        <dbReference type="ARBA" id="ARBA00049981"/>
    </source>
</evidence>
<comment type="similarity">
    <text evidence="22">In the N-terminal section; belongs to the LigD polymerase family.</text>
</comment>
<dbReference type="Proteomes" id="UP000481030">
    <property type="component" value="Unassembled WGS sequence"/>
</dbReference>
<feature type="domain" description="ATP-dependent DNA ligase family profile" evidence="23">
    <location>
        <begin position="106"/>
        <end position="248"/>
    </location>
</feature>
<keyword evidence="5" id="KW-0548">Nucleotidyltransferase</keyword>
<dbReference type="PROSITE" id="PS00333">
    <property type="entry name" value="DNA_LIGASE_A2"/>
    <property type="match status" value="1"/>
</dbReference>
<keyword evidence="3 24" id="KW-0436">Ligase</keyword>
<keyword evidence="8" id="KW-0547">Nucleotide-binding</keyword>
<evidence type="ECO:0000256" key="18">
    <source>
        <dbReference type="ARBA" id="ARBA00023268"/>
    </source>
</evidence>
<comment type="caution">
    <text evidence="24">The sequence shown here is derived from an EMBL/GenBank/DDBJ whole genome shotgun (WGS) entry which is preliminary data.</text>
</comment>
<dbReference type="SUPFAM" id="SSF50249">
    <property type="entry name" value="Nucleic acid-binding proteins"/>
    <property type="match status" value="1"/>
</dbReference>
<dbReference type="InterPro" id="IPR016059">
    <property type="entry name" value="DNA_ligase_ATP-dep_CS"/>
</dbReference>
<dbReference type="Pfam" id="PF21686">
    <property type="entry name" value="LigD_Prim-Pol"/>
    <property type="match status" value="1"/>
</dbReference>
<keyword evidence="4" id="KW-0808">Transferase</keyword>
<evidence type="ECO:0000256" key="17">
    <source>
        <dbReference type="ARBA" id="ARBA00023211"/>
    </source>
</evidence>
<name>A0A6L3VBI4_9BACI</name>
<keyword evidence="12" id="KW-0067">ATP-binding</keyword>
<accession>A0A6L3VBI4</accession>
<dbReference type="NCBIfam" id="NF007211">
    <property type="entry name" value="PRK09633.1"/>
    <property type="match status" value="1"/>
</dbReference>
<evidence type="ECO:0000256" key="12">
    <source>
        <dbReference type="ARBA" id="ARBA00022840"/>
    </source>
</evidence>
<evidence type="ECO:0000256" key="6">
    <source>
        <dbReference type="ARBA" id="ARBA00022722"/>
    </source>
</evidence>
<dbReference type="Gene3D" id="3.30.470.30">
    <property type="entry name" value="DNA ligase/mRNA capping enzyme"/>
    <property type="match status" value="1"/>
</dbReference>
<dbReference type="NCBIfam" id="TIGR02779">
    <property type="entry name" value="NHEJ_ligase_lig"/>
    <property type="match status" value="1"/>
</dbReference>
<keyword evidence="10" id="KW-0378">Hydrolase</keyword>
<evidence type="ECO:0000256" key="10">
    <source>
        <dbReference type="ARBA" id="ARBA00022801"/>
    </source>
</evidence>
<dbReference type="PROSITE" id="PS50160">
    <property type="entry name" value="DNA_LIGASE_A3"/>
    <property type="match status" value="1"/>
</dbReference>
<evidence type="ECO:0000256" key="5">
    <source>
        <dbReference type="ARBA" id="ARBA00022695"/>
    </source>
</evidence>
<keyword evidence="15" id="KW-0233">DNA recombination</keyword>
<evidence type="ECO:0000256" key="11">
    <source>
        <dbReference type="ARBA" id="ARBA00022839"/>
    </source>
</evidence>
<dbReference type="PROSITE" id="PS00697">
    <property type="entry name" value="DNA_LIGASE_A1"/>
    <property type="match status" value="1"/>
</dbReference>
<dbReference type="EMBL" id="WBOS01000001">
    <property type="protein sequence ID" value="KAB2338133.1"/>
    <property type="molecule type" value="Genomic_DNA"/>
</dbReference>
<sequence length="614" mass="72438">MKPMLPSLTFEVPQGKDWLYEVKYDGFRAILHWNHHEMSLESRNSKPLLPIFPEIKTFLEENKELFHPFLPITLDGELVFLENEYKAHFGSIQVRGRMRSEKKIVEKAQKSPCHFLSFDLLELKGKSLRTDDFLTRKKKLLELFKKCRLPLQPDHNSSKLIQLIPYYQTFQEIWDNVVLYNGEGIVAKQEKNKWEEGKRTTLWLKFKNWKYVSCFIIAYEKTNGYFYAGVYKNKEVFQIGQFIFGLKPDEKKALFEIIKANKIEETSPFIFVDPAICVDVKYLEIYEGQMREPHFHEFRFDLKPADCQYEQFVQQQKNLPADIEVTHPDKPLWENPAIQKMEYIHYLREISPYMLPFLKNRLLTVIRYPHGIFGEPFYQKNCPEYAPEFVETEKSEGINYIICNDLKTLLWLGNQLSFEFHIPFQTVQSNGPSEIVFDLDPPSRKEFPLAIKAALLIREVLDQLELISYVKTSGNKGLQIYIPLPENTYTYDDTRLFTSFIADFLVSKDPDSFTIERMKKNRGNRLYVDYIQHAEGKTIVSPYSPRGTKEATVATPLFWEEVNDQIKVEDFQIPKMMKRINDVGDPFASYFETKEIQKFDPILQFLKTKNLPHK</sequence>
<evidence type="ECO:0000256" key="16">
    <source>
        <dbReference type="ARBA" id="ARBA00023204"/>
    </source>
</evidence>
<dbReference type="InterPro" id="IPR033652">
    <property type="entry name" value="LigD_Pol-like_3"/>
</dbReference>
<dbReference type="NCBIfam" id="TIGR02778">
    <property type="entry name" value="ligD_pol"/>
    <property type="match status" value="1"/>
</dbReference>
<evidence type="ECO:0000256" key="9">
    <source>
        <dbReference type="ARBA" id="ARBA00022763"/>
    </source>
</evidence>
<dbReference type="GO" id="GO:0004527">
    <property type="term" value="F:exonuclease activity"/>
    <property type="evidence" value="ECO:0007669"/>
    <property type="project" value="UniProtKB-KW"/>
</dbReference>
<dbReference type="OrthoDB" id="9802472at2"/>
<keyword evidence="14" id="KW-0238">DNA-binding</keyword>
<dbReference type="EC" id="6.5.1.1" evidence="2"/>
<evidence type="ECO:0000313" key="24">
    <source>
        <dbReference type="EMBL" id="KAB2338133.1"/>
    </source>
</evidence>
<dbReference type="InterPro" id="IPR014146">
    <property type="entry name" value="LigD_ligase_dom"/>
</dbReference>
<dbReference type="GO" id="GO:0003887">
    <property type="term" value="F:DNA-directed DNA polymerase activity"/>
    <property type="evidence" value="ECO:0007669"/>
    <property type="project" value="UniProtKB-KW"/>
</dbReference>
<keyword evidence="18" id="KW-0511">Multifunctional enzyme</keyword>
<keyword evidence="25" id="KW-1185">Reference proteome</keyword>
<keyword evidence="6" id="KW-0540">Nuclease</keyword>
<keyword evidence="9" id="KW-0227">DNA damage</keyword>
<dbReference type="GO" id="GO:0006281">
    <property type="term" value="P:DNA repair"/>
    <property type="evidence" value="ECO:0007669"/>
    <property type="project" value="UniProtKB-KW"/>
</dbReference>
<dbReference type="CDD" id="cd04866">
    <property type="entry name" value="LigD_Pol_like_3"/>
    <property type="match status" value="1"/>
</dbReference>
<keyword evidence="11" id="KW-0269">Exonuclease</keyword>
<evidence type="ECO:0000256" key="1">
    <source>
        <dbReference type="ARBA" id="ARBA00001936"/>
    </source>
</evidence>
<gene>
    <name evidence="24" type="ORF">F7731_00745</name>
</gene>
<dbReference type="InterPro" id="IPR012310">
    <property type="entry name" value="DNA_ligase_ATP-dep_cent"/>
</dbReference>
<keyword evidence="7" id="KW-0479">Metal-binding</keyword>
<evidence type="ECO:0000313" key="25">
    <source>
        <dbReference type="Proteomes" id="UP000481030"/>
    </source>
</evidence>
<dbReference type="GO" id="GO:0046872">
    <property type="term" value="F:metal ion binding"/>
    <property type="evidence" value="ECO:0007669"/>
    <property type="project" value="UniProtKB-KW"/>
</dbReference>
<dbReference type="PANTHER" id="PTHR42705">
    <property type="entry name" value="BIFUNCTIONAL NON-HOMOLOGOUS END JOINING PROTEIN LIGD"/>
    <property type="match status" value="1"/>
</dbReference>
<dbReference type="InterPro" id="IPR052171">
    <property type="entry name" value="NHEJ_LigD"/>
</dbReference>
<dbReference type="RefSeq" id="WP_151532859.1">
    <property type="nucleotide sequence ID" value="NZ_WBOS01000001.1"/>
</dbReference>
<keyword evidence="16" id="KW-0234">DNA repair</keyword>
<evidence type="ECO:0000256" key="3">
    <source>
        <dbReference type="ARBA" id="ARBA00022598"/>
    </source>
</evidence>
<evidence type="ECO:0000256" key="2">
    <source>
        <dbReference type="ARBA" id="ARBA00012727"/>
    </source>
</evidence>
<dbReference type="Gene3D" id="3.90.920.10">
    <property type="entry name" value="DNA primase, PRIM domain"/>
    <property type="match status" value="1"/>
</dbReference>
<comment type="cofactor">
    <cofactor evidence="1">
        <name>Mn(2+)</name>
        <dbReference type="ChEBI" id="CHEBI:29035"/>
    </cofactor>
</comment>
<dbReference type="SUPFAM" id="SSF56091">
    <property type="entry name" value="DNA ligase/mRNA capping enzyme, catalytic domain"/>
    <property type="match status" value="1"/>
</dbReference>
<dbReference type="AlphaFoldDB" id="A0A6L3VBI4"/>
<dbReference type="Gene3D" id="2.40.50.140">
    <property type="entry name" value="Nucleic acid-binding proteins"/>
    <property type="match status" value="1"/>
</dbReference>
<dbReference type="GO" id="GO:0006310">
    <property type="term" value="P:DNA recombination"/>
    <property type="evidence" value="ECO:0007669"/>
    <property type="project" value="UniProtKB-KW"/>
</dbReference>
<evidence type="ECO:0000256" key="14">
    <source>
        <dbReference type="ARBA" id="ARBA00023125"/>
    </source>
</evidence>
<evidence type="ECO:0000256" key="8">
    <source>
        <dbReference type="ARBA" id="ARBA00022741"/>
    </source>
</evidence>
<comment type="catalytic activity">
    <reaction evidence="20">
        <text>ATP + (deoxyribonucleotide)n-3'-hydroxyl + 5'-phospho-(deoxyribonucleotide)m = (deoxyribonucleotide)n+m + AMP + diphosphate.</text>
        <dbReference type="EC" id="6.5.1.1"/>
    </reaction>
</comment>
<evidence type="ECO:0000259" key="23">
    <source>
        <dbReference type="PROSITE" id="PS50160"/>
    </source>
</evidence>
<evidence type="ECO:0000256" key="7">
    <source>
        <dbReference type="ARBA" id="ARBA00022723"/>
    </source>
</evidence>
<proteinExistence type="inferred from homology"/>
<dbReference type="Pfam" id="PF01068">
    <property type="entry name" value="DNA_ligase_A_M"/>
    <property type="match status" value="1"/>
</dbReference>
<dbReference type="GO" id="GO:0005524">
    <property type="term" value="F:ATP binding"/>
    <property type="evidence" value="ECO:0007669"/>
    <property type="project" value="UniProtKB-KW"/>
</dbReference>
<evidence type="ECO:0000256" key="4">
    <source>
        <dbReference type="ARBA" id="ARBA00022679"/>
    </source>
</evidence>
<comment type="similarity">
    <text evidence="21">In the C-terminal section; belongs to the ATP-dependent DNA ligase family.</text>
</comment>
<protein>
    <recommendedName>
        <fullName evidence="2">DNA ligase (ATP)</fullName>
        <ecNumber evidence="2">6.5.1.1</ecNumber>
    </recommendedName>
    <alternativeName>
        <fullName evidence="19">NHEJ DNA polymerase</fullName>
    </alternativeName>
</protein>
<dbReference type="NCBIfam" id="TIGR02776">
    <property type="entry name" value="NHEJ_ligase_prk"/>
    <property type="match status" value="1"/>
</dbReference>
<dbReference type="GO" id="GO:0003910">
    <property type="term" value="F:DNA ligase (ATP) activity"/>
    <property type="evidence" value="ECO:0007669"/>
    <property type="project" value="UniProtKB-EC"/>
</dbReference>
<dbReference type="PANTHER" id="PTHR42705:SF2">
    <property type="entry name" value="BIFUNCTIONAL NON-HOMOLOGOUS END JOINING PROTEIN LIGD"/>
    <property type="match status" value="1"/>
</dbReference>
<evidence type="ECO:0000256" key="15">
    <source>
        <dbReference type="ARBA" id="ARBA00023172"/>
    </source>
</evidence>
<keyword evidence="13" id="KW-0239">DNA-directed DNA polymerase</keyword>
<organism evidence="24 25">
    <name type="scientific">Cytobacillus depressus</name>
    <dbReference type="NCBI Taxonomy" id="1602942"/>
    <lineage>
        <taxon>Bacteria</taxon>
        <taxon>Bacillati</taxon>
        <taxon>Bacillota</taxon>
        <taxon>Bacilli</taxon>
        <taxon>Bacillales</taxon>
        <taxon>Bacillaceae</taxon>
        <taxon>Cytobacillus</taxon>
    </lineage>
</organism>